<evidence type="ECO:0000313" key="2">
    <source>
        <dbReference type="EMBL" id="THU79637.1"/>
    </source>
</evidence>
<protein>
    <submittedName>
        <fullName evidence="2">Uncharacterized protein</fullName>
    </submittedName>
</protein>
<evidence type="ECO:0000313" key="3">
    <source>
        <dbReference type="Proteomes" id="UP000297245"/>
    </source>
</evidence>
<keyword evidence="3" id="KW-1185">Reference proteome</keyword>
<sequence length="342" mass="38095">MARKKTKRSSQARKSTGGTAPRMSLGSIETGAQSGNKKRKLDTALDTESTQGNTNSTLDNGTGLEDEERLDYETHFAKLPVDAQWCRGCNDDTETAKVTCSDSQKDTYHGFYDSNGMPIPRILLEIRNRQFTWFKPLKLESLAMVQLLIARASQDLEIPYRTAVLCASAYVSGVVSVSDVLEHRLQSPQKEDLNLPSCPQPLLASTINFNLATEEGMNQYTQEMENLHQAVDSMGIERIVFCVVTHSDPVTGDLHFAPNGEGAERLEVVMGSLFSPESEDWLREKETYLFNLVCGSKLITANGYKHLQTYVTSKVFGNIFMFPTVHLQPHGLTSFITNLLEN</sequence>
<feature type="compositionally biased region" description="Polar residues" evidence="1">
    <location>
        <begin position="46"/>
        <end position="60"/>
    </location>
</feature>
<dbReference type="EMBL" id="ML179999">
    <property type="protein sequence ID" value="THU79637.1"/>
    <property type="molecule type" value="Genomic_DNA"/>
</dbReference>
<evidence type="ECO:0000256" key="1">
    <source>
        <dbReference type="SAM" id="MobiDB-lite"/>
    </source>
</evidence>
<feature type="compositionally biased region" description="Basic residues" evidence="1">
    <location>
        <begin position="1"/>
        <end position="11"/>
    </location>
</feature>
<feature type="region of interest" description="Disordered" evidence="1">
    <location>
        <begin position="1"/>
        <end position="64"/>
    </location>
</feature>
<gene>
    <name evidence="2" type="ORF">K435DRAFT_810560</name>
</gene>
<accession>A0A4S8KUR6</accession>
<dbReference type="AlphaFoldDB" id="A0A4S8KUR6"/>
<dbReference type="Proteomes" id="UP000297245">
    <property type="component" value="Unassembled WGS sequence"/>
</dbReference>
<reference evidence="2 3" key="1">
    <citation type="journal article" date="2019" name="Nat. Ecol. Evol.">
        <title>Megaphylogeny resolves global patterns of mushroom evolution.</title>
        <authorList>
            <person name="Varga T."/>
            <person name="Krizsan K."/>
            <person name="Foldi C."/>
            <person name="Dima B."/>
            <person name="Sanchez-Garcia M."/>
            <person name="Sanchez-Ramirez S."/>
            <person name="Szollosi G.J."/>
            <person name="Szarkandi J.G."/>
            <person name="Papp V."/>
            <person name="Albert L."/>
            <person name="Andreopoulos W."/>
            <person name="Angelini C."/>
            <person name="Antonin V."/>
            <person name="Barry K.W."/>
            <person name="Bougher N.L."/>
            <person name="Buchanan P."/>
            <person name="Buyck B."/>
            <person name="Bense V."/>
            <person name="Catcheside P."/>
            <person name="Chovatia M."/>
            <person name="Cooper J."/>
            <person name="Damon W."/>
            <person name="Desjardin D."/>
            <person name="Finy P."/>
            <person name="Geml J."/>
            <person name="Haridas S."/>
            <person name="Hughes K."/>
            <person name="Justo A."/>
            <person name="Karasinski D."/>
            <person name="Kautmanova I."/>
            <person name="Kiss B."/>
            <person name="Kocsube S."/>
            <person name="Kotiranta H."/>
            <person name="LaButti K.M."/>
            <person name="Lechner B.E."/>
            <person name="Liimatainen K."/>
            <person name="Lipzen A."/>
            <person name="Lukacs Z."/>
            <person name="Mihaltcheva S."/>
            <person name="Morgado L.N."/>
            <person name="Niskanen T."/>
            <person name="Noordeloos M.E."/>
            <person name="Ohm R.A."/>
            <person name="Ortiz-Santana B."/>
            <person name="Ovrebo C."/>
            <person name="Racz N."/>
            <person name="Riley R."/>
            <person name="Savchenko A."/>
            <person name="Shiryaev A."/>
            <person name="Soop K."/>
            <person name="Spirin V."/>
            <person name="Szebenyi C."/>
            <person name="Tomsovsky M."/>
            <person name="Tulloss R.E."/>
            <person name="Uehling J."/>
            <person name="Grigoriev I.V."/>
            <person name="Vagvolgyi C."/>
            <person name="Papp T."/>
            <person name="Martin F.M."/>
            <person name="Miettinen O."/>
            <person name="Hibbett D.S."/>
            <person name="Nagy L.G."/>
        </authorList>
    </citation>
    <scope>NUCLEOTIDE SEQUENCE [LARGE SCALE GENOMIC DNA]</scope>
    <source>
        <strain evidence="2 3">CBS 962.96</strain>
    </source>
</reference>
<name>A0A4S8KUR6_DENBC</name>
<proteinExistence type="predicted"/>
<feature type="non-terminal residue" evidence="2">
    <location>
        <position position="342"/>
    </location>
</feature>
<dbReference type="OrthoDB" id="3067692at2759"/>
<organism evidence="2 3">
    <name type="scientific">Dendrothele bispora (strain CBS 962.96)</name>
    <dbReference type="NCBI Taxonomy" id="1314807"/>
    <lineage>
        <taxon>Eukaryota</taxon>
        <taxon>Fungi</taxon>
        <taxon>Dikarya</taxon>
        <taxon>Basidiomycota</taxon>
        <taxon>Agaricomycotina</taxon>
        <taxon>Agaricomycetes</taxon>
        <taxon>Agaricomycetidae</taxon>
        <taxon>Agaricales</taxon>
        <taxon>Agaricales incertae sedis</taxon>
        <taxon>Dendrothele</taxon>
    </lineage>
</organism>